<comment type="caution">
    <text evidence="1">The sequence shown here is derived from an EMBL/GenBank/DDBJ whole genome shotgun (WGS) entry which is preliminary data.</text>
</comment>
<organism evidence="1 2">
    <name type="scientific">Pedobacter frigoris</name>
    <dbReference type="NCBI Taxonomy" id="2571272"/>
    <lineage>
        <taxon>Bacteria</taxon>
        <taxon>Pseudomonadati</taxon>
        <taxon>Bacteroidota</taxon>
        <taxon>Sphingobacteriia</taxon>
        <taxon>Sphingobacteriales</taxon>
        <taxon>Sphingobacteriaceae</taxon>
        <taxon>Pedobacter</taxon>
    </lineage>
</organism>
<feature type="non-terminal residue" evidence="1">
    <location>
        <position position="232"/>
    </location>
</feature>
<dbReference type="AlphaFoldDB" id="A0A4U1CAE2"/>
<proteinExistence type="predicted"/>
<reference evidence="1 2" key="1">
    <citation type="submission" date="2019-04" db="EMBL/GenBank/DDBJ databases">
        <title>Pedobacter sp. RP-3-15 sp. nov., isolated from Arctic soil.</title>
        <authorList>
            <person name="Dahal R.H."/>
            <person name="Kim D.-U."/>
        </authorList>
    </citation>
    <scope>NUCLEOTIDE SEQUENCE [LARGE SCALE GENOMIC DNA]</scope>
    <source>
        <strain evidence="1 2">RP-3-15</strain>
    </source>
</reference>
<name>A0A4U1CAE2_9SPHI</name>
<sequence>MDKFYKKILFELETTIKELEIETDCPIQSIEAVIHVIVNSLSELKEFLLKRDFKNIEEEILFFKYQKPVIVSKLIYYNTIYKIETKKPYGAKPIKKYLNDELRKLKRYFDNNLEFYKYYRTNNSFIDEKLFVRGKFDIKLSLDTFYFEADHRFSTSHDYKVAKIIANDLIQVYIEDKLNNNNQKKASDNSALNWTGSKTALTELVYALHSQGVFDNGNADIKVIAKALELAF</sequence>
<dbReference type="Pfam" id="PF09357">
    <property type="entry name" value="RteC"/>
    <property type="match status" value="1"/>
</dbReference>
<dbReference type="Proteomes" id="UP000307244">
    <property type="component" value="Unassembled WGS sequence"/>
</dbReference>
<evidence type="ECO:0000313" key="1">
    <source>
        <dbReference type="EMBL" id="TKC02774.1"/>
    </source>
</evidence>
<accession>A0A4U1CAE2</accession>
<protein>
    <submittedName>
        <fullName evidence="1">Tetracycline regulation of excision, RteC</fullName>
    </submittedName>
</protein>
<evidence type="ECO:0000313" key="2">
    <source>
        <dbReference type="Proteomes" id="UP000307244"/>
    </source>
</evidence>
<gene>
    <name evidence="1" type="ORF">FA047_20330</name>
</gene>
<dbReference type="OrthoDB" id="790983at2"/>
<dbReference type="InterPro" id="IPR018534">
    <property type="entry name" value="Tet_reg_excision_RteC"/>
</dbReference>
<keyword evidence="2" id="KW-1185">Reference proteome</keyword>
<dbReference type="RefSeq" id="WP_136837934.1">
    <property type="nucleotide sequence ID" value="NZ_SWBQ01000014.1"/>
</dbReference>
<dbReference type="EMBL" id="SWBQ01000014">
    <property type="protein sequence ID" value="TKC02774.1"/>
    <property type="molecule type" value="Genomic_DNA"/>
</dbReference>